<dbReference type="EMBL" id="CP126215">
    <property type="protein sequence ID" value="WIA17137.1"/>
    <property type="molecule type" value="Genomic_DNA"/>
</dbReference>
<reference evidence="2 3" key="1">
    <citation type="submission" date="2023-05" db="EMBL/GenBank/DDBJ databases">
        <title>A 100% complete, gapless, phased diploid assembly of the Scenedesmus obliquus UTEX 3031 genome.</title>
        <authorList>
            <person name="Biondi T.C."/>
            <person name="Hanschen E.R."/>
            <person name="Kwon T."/>
            <person name="Eng W."/>
            <person name="Kruse C.P.S."/>
            <person name="Koehler S.I."/>
            <person name="Kunde Y."/>
            <person name="Gleasner C.D."/>
            <person name="You Mak K.T."/>
            <person name="Polle J."/>
            <person name="Hovde B.T."/>
            <person name="Starkenburg S.R."/>
        </authorList>
    </citation>
    <scope>NUCLEOTIDE SEQUENCE [LARGE SCALE GENOMIC DNA]</scope>
    <source>
        <strain evidence="2 3">DOE0152z</strain>
    </source>
</reference>
<dbReference type="InterPro" id="IPR011047">
    <property type="entry name" value="Quinoprotein_ADH-like_sf"/>
</dbReference>
<name>A0ABY8U6Q7_TETOB</name>
<keyword evidence="3" id="KW-1185">Reference proteome</keyword>
<dbReference type="Gene3D" id="2.130.10.10">
    <property type="entry name" value="YVTN repeat-like/Quinoprotein amine dehydrogenase"/>
    <property type="match status" value="1"/>
</dbReference>
<accession>A0ABY8U6Q7</accession>
<dbReference type="Proteomes" id="UP001244341">
    <property type="component" value="Chromosome 8b"/>
</dbReference>
<feature type="transmembrane region" description="Helical" evidence="1">
    <location>
        <begin position="30"/>
        <end position="49"/>
    </location>
</feature>
<gene>
    <name evidence="2" type="ORF">OEZ85_014029</name>
</gene>
<keyword evidence="1" id="KW-0812">Transmembrane</keyword>
<protein>
    <submittedName>
        <fullName evidence="2">Uncharacterized protein</fullName>
    </submittedName>
</protein>
<dbReference type="InterPro" id="IPR015943">
    <property type="entry name" value="WD40/YVTN_repeat-like_dom_sf"/>
</dbReference>
<keyword evidence="1" id="KW-0472">Membrane</keyword>
<dbReference type="SUPFAM" id="SSF50998">
    <property type="entry name" value="Quinoprotein alcohol dehydrogenase-like"/>
    <property type="match status" value="1"/>
</dbReference>
<organism evidence="2 3">
    <name type="scientific">Tetradesmus obliquus</name>
    <name type="common">Green alga</name>
    <name type="synonym">Acutodesmus obliquus</name>
    <dbReference type="NCBI Taxonomy" id="3088"/>
    <lineage>
        <taxon>Eukaryota</taxon>
        <taxon>Viridiplantae</taxon>
        <taxon>Chlorophyta</taxon>
        <taxon>core chlorophytes</taxon>
        <taxon>Chlorophyceae</taxon>
        <taxon>CS clade</taxon>
        <taxon>Sphaeropleales</taxon>
        <taxon>Scenedesmaceae</taxon>
        <taxon>Tetradesmus</taxon>
    </lineage>
</organism>
<evidence type="ECO:0000313" key="2">
    <source>
        <dbReference type="EMBL" id="WIA17137.1"/>
    </source>
</evidence>
<sequence length="559" mass="62090">MKQASYAAPYNAKIRFFILNFTLQLGQKPAFLAVMALAITTATLAMMTVHEALNVAIDISPPRAGLPWQQQEQHLQQQSGRLSEVVPHRLLLATHNVLAWYYPQYDTMEELHRGEGVHYGMFPGEPSPGHARTVWNVLRPHNWRPTSEQEHLVQFDADTGVELARVQIPARFTHDAIRMGERVYVCSTGDGSILELSYPGMKLLRKMHLFSEVDHPNTLAAAGDDHLWLMLHNLGPSDLVKVYVGPSSPPREVSRIRNIGSKAHGLVAWGRQGQQQLILLDSDNAALVSLDPATGDEVELWQVPEEGKFLKGLAVLDDIAYFGITTWSHRSVRDSADSHGELAAFDLMRNKLLWRRVVHTSGLLNIIGAPHLALDSTYVATYTRTLVPPTVMQDSAAMVDAAVAHLAAAGHHPPRLGPTNYWSSGWPRLDIEPKLTSYAEAAGLQLPLFHADISALKAKLLAMPPAMWSKEEQAVSNAVMNGRNSNMERFKPGVDGMVLLFSDNNGEVVYQFPYYDYFKAELEPLLHEILGPADSLNIVRIQFALMKPGTSDIKLHVDT</sequence>
<evidence type="ECO:0000256" key="1">
    <source>
        <dbReference type="SAM" id="Phobius"/>
    </source>
</evidence>
<proteinExistence type="predicted"/>
<keyword evidence="1" id="KW-1133">Transmembrane helix</keyword>
<evidence type="ECO:0000313" key="3">
    <source>
        <dbReference type="Proteomes" id="UP001244341"/>
    </source>
</evidence>